<evidence type="ECO:0000259" key="1">
    <source>
        <dbReference type="PROSITE" id="PS51352"/>
    </source>
</evidence>
<gene>
    <name evidence="2" type="primary">NXNL2</name>
</gene>
<dbReference type="Ensembl" id="ENSGALT00010021562.1">
    <property type="protein sequence ID" value="ENSGALP00010012282.1"/>
    <property type="gene ID" value="ENSGALG00010009057.1"/>
</dbReference>
<dbReference type="InterPro" id="IPR036249">
    <property type="entry name" value="Thioredoxin-like_sf"/>
</dbReference>
<dbReference type="InterPro" id="IPR012336">
    <property type="entry name" value="Thioredoxin-like_fold"/>
</dbReference>
<dbReference type="OrthoDB" id="409136at2759"/>
<reference evidence="2" key="2">
    <citation type="submission" date="2025-08" db="UniProtKB">
        <authorList>
            <consortium name="Ensembl"/>
        </authorList>
    </citation>
    <scope>IDENTIFICATION</scope>
    <source>
        <strain evidence="2">broiler</strain>
    </source>
</reference>
<name>A0A8V0Y8F6_CHICK</name>
<dbReference type="GeneTree" id="ENSGT00940000161260"/>
<dbReference type="Pfam" id="PF13905">
    <property type="entry name" value="Thioredoxin_8"/>
    <property type="match status" value="1"/>
</dbReference>
<dbReference type="InterPro" id="IPR029519">
    <property type="entry name" value="RdCVF2"/>
</dbReference>
<dbReference type="GO" id="GO:0045494">
    <property type="term" value="P:photoreceptor cell maintenance"/>
    <property type="evidence" value="ECO:0007669"/>
    <property type="project" value="InterPro"/>
</dbReference>
<dbReference type="GO" id="GO:0007601">
    <property type="term" value="P:visual perception"/>
    <property type="evidence" value="ECO:0000318"/>
    <property type="project" value="GO_Central"/>
</dbReference>
<protein>
    <submittedName>
        <fullName evidence="2">Nucleoredoxin like 2</fullName>
    </submittedName>
</protein>
<dbReference type="SUPFAM" id="SSF52833">
    <property type="entry name" value="Thioredoxin-like"/>
    <property type="match status" value="1"/>
</dbReference>
<feature type="domain" description="Thioredoxin" evidence="1">
    <location>
        <begin position="1"/>
        <end position="150"/>
    </location>
</feature>
<accession>A0A8V0Y8F6</accession>
<proteinExistence type="predicted"/>
<reference evidence="2" key="1">
    <citation type="submission" date="2020-11" db="EMBL/GenBank/DDBJ databases">
        <title>Gallus gallus (Chicken) genome, bGalGal1, GRCg7b, maternal haplotype autosomes + Z &amp; W.</title>
        <authorList>
            <person name="Warren W."/>
            <person name="Formenti G."/>
            <person name="Fedrigo O."/>
            <person name="Haase B."/>
            <person name="Mountcastle J."/>
            <person name="Balacco J."/>
            <person name="Tracey A."/>
            <person name="Schneider V."/>
            <person name="Okimoto R."/>
            <person name="Cheng H."/>
            <person name="Hawken R."/>
            <person name="Howe K."/>
            <person name="Jarvis E.D."/>
        </authorList>
    </citation>
    <scope>NUCLEOTIDE SEQUENCE [LARGE SCALE GENOMIC DNA]</scope>
    <source>
        <strain evidence="2">Broiler</strain>
    </source>
</reference>
<dbReference type="Gene3D" id="3.40.30.10">
    <property type="entry name" value="Glutaredoxin"/>
    <property type="match status" value="1"/>
</dbReference>
<evidence type="ECO:0000313" key="2">
    <source>
        <dbReference type="Ensembl" id="ENSGALP00010012282.1"/>
    </source>
</evidence>
<dbReference type="GO" id="GO:0007608">
    <property type="term" value="P:sensory perception of smell"/>
    <property type="evidence" value="ECO:0000318"/>
    <property type="project" value="GO_Central"/>
</dbReference>
<dbReference type="AlphaFoldDB" id="A0A8V0Y8F6"/>
<dbReference type="PANTHER" id="PTHR46762:SF1">
    <property type="entry name" value="NUCLEOREDOXIN-LIKE PROTEIN 2"/>
    <property type="match status" value="1"/>
</dbReference>
<sequence>MVDVFSGRLLVSKDGRSVDPEEALQNKVVGLYFSAGWCSPCRDFTPVLCDFYTDLLEECQPPAPFEVVFISSDHSAEEMVSYMHSMHGDWLALPFHDPYKQSWRMGEVPEDWKIASVTSVFKKGKNEDLGNYAPVSLTSVPGKVVKELVLDVSSKQLEEKKFIRSS</sequence>
<dbReference type="InterPro" id="IPR013766">
    <property type="entry name" value="Thioredoxin_domain"/>
</dbReference>
<reference evidence="2" key="3">
    <citation type="submission" date="2025-09" db="UniProtKB">
        <authorList>
            <consortium name="Ensembl"/>
        </authorList>
    </citation>
    <scope>IDENTIFICATION</scope>
    <source>
        <strain evidence="2">broiler</strain>
    </source>
</reference>
<keyword evidence="3" id="KW-1185">Reference proteome</keyword>
<evidence type="ECO:0000313" key="3">
    <source>
        <dbReference type="Proteomes" id="UP000000539"/>
    </source>
</evidence>
<dbReference type="Proteomes" id="UP000000539">
    <property type="component" value="Chromosome Z"/>
</dbReference>
<organism evidence="2 3">
    <name type="scientific">Gallus gallus</name>
    <name type="common">Chicken</name>
    <dbReference type="NCBI Taxonomy" id="9031"/>
    <lineage>
        <taxon>Eukaryota</taxon>
        <taxon>Metazoa</taxon>
        <taxon>Chordata</taxon>
        <taxon>Craniata</taxon>
        <taxon>Vertebrata</taxon>
        <taxon>Euteleostomi</taxon>
        <taxon>Archelosauria</taxon>
        <taxon>Archosauria</taxon>
        <taxon>Dinosauria</taxon>
        <taxon>Saurischia</taxon>
        <taxon>Theropoda</taxon>
        <taxon>Coelurosauria</taxon>
        <taxon>Aves</taxon>
        <taxon>Neognathae</taxon>
        <taxon>Galloanserae</taxon>
        <taxon>Galliformes</taxon>
        <taxon>Phasianidae</taxon>
        <taxon>Phasianinae</taxon>
        <taxon>Gallus</taxon>
    </lineage>
</organism>
<dbReference type="PROSITE" id="PS51352">
    <property type="entry name" value="THIOREDOXIN_2"/>
    <property type="match status" value="1"/>
</dbReference>
<dbReference type="PANTHER" id="PTHR46762">
    <property type="entry name" value="NUCLEOREDOXIN-LIKE PROTEIN 2"/>
    <property type="match status" value="1"/>
</dbReference>